<evidence type="ECO:0000313" key="2">
    <source>
        <dbReference type="Proteomes" id="UP001217089"/>
    </source>
</evidence>
<reference evidence="1 2" key="1">
    <citation type="submission" date="2022-12" db="EMBL/GenBank/DDBJ databases">
        <title>Chromosome-level genome of Tegillarca granosa.</title>
        <authorList>
            <person name="Kim J."/>
        </authorList>
    </citation>
    <scope>NUCLEOTIDE SEQUENCE [LARGE SCALE GENOMIC DNA]</scope>
    <source>
        <strain evidence="1">Teg-2019</strain>
        <tissue evidence="1">Adductor muscle</tissue>
    </source>
</reference>
<keyword evidence="2" id="KW-1185">Reference proteome</keyword>
<sequence length="511" mass="54023">MFSFSAVHEEAIVHNKPVHVKSQHPHVVKVPKPMVQEVPHFIERTVVITKDIPERQYYPVPQHNFVVRQEYRPRPFDAPFKVPTPVIQNVPQVKDVKVPKPQVVEVPTPVEKVEVVNVPEVKRVPHYIRKDIKVPFKVDVPVKQTGIRTVEVPAPFKVTRKVPQIVKQTVHVPEYVPVVKRIKQDVPVFLRRQVPQRVPFPVNIGQIFVTRFFGNHQHIAQARAQGLIPAGARATVVETGPLVSGTVGAVGITGETIQPAVLPSIGNEIGQGPEGQQLLQPAVLPSTGGVIGSDINAGASFNTGSFSQSASFANDINAAASFNPDSLSQTASFTNGANGANDVIILDQKSGPISSAIGSAGFEENAVAIDAGVGFSDGANGANGAIEFNGANGGDNGNGFNGDGNGFNADGNGFNGDGNGFQGDGNIVDSGNSAFVGSEGGFFFLNYLQLAASAGIGNVGGNDNFIGKDVHSSTGGVFDGGNYILKLVAAEPLEVVTLVVNSQRIDTIQAK</sequence>
<dbReference type="Proteomes" id="UP001217089">
    <property type="component" value="Unassembled WGS sequence"/>
</dbReference>
<proteinExistence type="predicted"/>
<evidence type="ECO:0000313" key="1">
    <source>
        <dbReference type="EMBL" id="KAJ8307582.1"/>
    </source>
</evidence>
<dbReference type="EMBL" id="JARBDR010000789">
    <property type="protein sequence ID" value="KAJ8307582.1"/>
    <property type="molecule type" value="Genomic_DNA"/>
</dbReference>
<comment type="caution">
    <text evidence="1">The sequence shown here is derived from an EMBL/GenBank/DDBJ whole genome shotgun (WGS) entry which is preliminary data.</text>
</comment>
<accession>A0ABQ9EQQ8</accession>
<protein>
    <submittedName>
        <fullName evidence="1">Uncharacterized protein</fullName>
    </submittedName>
</protein>
<name>A0ABQ9EQQ8_TEGGR</name>
<gene>
    <name evidence="1" type="ORF">KUTeg_014866</name>
</gene>
<organism evidence="1 2">
    <name type="scientific">Tegillarca granosa</name>
    <name type="common">Malaysian cockle</name>
    <name type="synonym">Anadara granosa</name>
    <dbReference type="NCBI Taxonomy" id="220873"/>
    <lineage>
        <taxon>Eukaryota</taxon>
        <taxon>Metazoa</taxon>
        <taxon>Spiralia</taxon>
        <taxon>Lophotrochozoa</taxon>
        <taxon>Mollusca</taxon>
        <taxon>Bivalvia</taxon>
        <taxon>Autobranchia</taxon>
        <taxon>Pteriomorphia</taxon>
        <taxon>Arcoida</taxon>
        <taxon>Arcoidea</taxon>
        <taxon>Arcidae</taxon>
        <taxon>Tegillarca</taxon>
    </lineage>
</organism>